<dbReference type="InterPro" id="IPR027417">
    <property type="entry name" value="P-loop_NTPase"/>
</dbReference>
<dbReference type="Pfam" id="PF20441">
    <property type="entry name" value="TerL_nuclease"/>
    <property type="match status" value="1"/>
</dbReference>
<dbReference type="EMBL" id="VUMT01000005">
    <property type="protein sequence ID" value="MSS63172.1"/>
    <property type="molecule type" value="Genomic_DNA"/>
</dbReference>
<evidence type="ECO:0000259" key="3">
    <source>
        <dbReference type="Pfam" id="PF20441"/>
    </source>
</evidence>
<dbReference type="InterPro" id="IPR005021">
    <property type="entry name" value="Terminase_largesu-like"/>
</dbReference>
<feature type="domain" description="Terminase large subunit-like endonuclease" evidence="3">
    <location>
        <begin position="263"/>
        <end position="544"/>
    </location>
</feature>
<feature type="domain" description="Terminase large subunit-like ATPase" evidence="2">
    <location>
        <begin position="99"/>
        <end position="250"/>
    </location>
</feature>
<dbReference type="PANTHER" id="PTHR41287">
    <property type="match status" value="1"/>
</dbReference>
<dbReference type="GO" id="GO:0004519">
    <property type="term" value="F:endonuclease activity"/>
    <property type="evidence" value="ECO:0007669"/>
    <property type="project" value="InterPro"/>
</dbReference>
<evidence type="ECO:0000313" key="5">
    <source>
        <dbReference type="Proteomes" id="UP000482209"/>
    </source>
</evidence>
<comment type="caution">
    <text evidence="4">The sequence shown here is derived from an EMBL/GenBank/DDBJ whole genome shotgun (WGS) entry which is preliminary data.</text>
</comment>
<dbReference type="Proteomes" id="UP000482209">
    <property type="component" value="Unassembled WGS sequence"/>
</dbReference>
<keyword evidence="1" id="KW-0472">Membrane</keyword>
<accession>A0A6L5XWP8</accession>
<proteinExistence type="predicted"/>
<keyword evidence="1" id="KW-0812">Transmembrane</keyword>
<gene>
    <name evidence="4" type="ORF">FYJ58_04670</name>
</gene>
<dbReference type="Pfam" id="PF03354">
    <property type="entry name" value="TerL_ATPase"/>
    <property type="match status" value="1"/>
</dbReference>
<dbReference type="PANTHER" id="PTHR41287:SF1">
    <property type="entry name" value="PROTEIN YMFN"/>
    <property type="match status" value="1"/>
</dbReference>
<name>A0A6L5XWP8_9FIRM</name>
<dbReference type="RefSeq" id="WP_154517984.1">
    <property type="nucleotide sequence ID" value="NZ_VUMT01000005.1"/>
</dbReference>
<evidence type="ECO:0000313" key="4">
    <source>
        <dbReference type="EMBL" id="MSS63172.1"/>
    </source>
</evidence>
<evidence type="ECO:0000256" key="1">
    <source>
        <dbReference type="SAM" id="Phobius"/>
    </source>
</evidence>
<sequence>MIKESKAYQYAMWCINPQNRKVGKYVKKQAEAWIKIADGKDAEAYIDEKAYKKICKILKLMIHPDLKCSIYEGLEDYAWFLITATMCTKLKNDENLDIRYYETALLEIARKNYKTFNSAVIFIILMLTEPIFSRFFSVAPDLKLSSELKMAIRKIIKSSPILVDEFKILRSQIICKITDSEYTPLAYSNDGMDGKLAHAFLADEAGALDEYPVEAMRSSQITLLSGLGIIISTQYPNDNNVMIDEIDRAKKILDGVSNLSSRYFALLYEPDDEFLKDDLWQTEDLVIYQSNPVTVNNQRMFEKVVEKRELAILYENKRENYLCKHNNIKYIGLGTEGYIDIAKVKECRIEEDLQFWIGKRVFLGLDLSQTEDNTALAMVTEWEGKIYAKVFGFIPEDRIAIKSKKENVNYKQMIKEGYCFACGDEVIDYSFVEEFITELENKYGVEIIQIAYDPYNAMSTVQKLEAAGYECVKIKQHSSILHMPTKLLKEFVLKKDFCYDTNKLLEINFQNARCTEDTNLNKYVNKKRSSGKVDMVVALINAICLLQQELLYGSNFVVQTC</sequence>
<dbReference type="AlphaFoldDB" id="A0A6L5XWP8"/>
<feature type="transmembrane region" description="Helical" evidence="1">
    <location>
        <begin position="116"/>
        <end position="136"/>
    </location>
</feature>
<dbReference type="Gene3D" id="3.40.50.300">
    <property type="entry name" value="P-loop containing nucleotide triphosphate hydrolases"/>
    <property type="match status" value="1"/>
</dbReference>
<organism evidence="4 5">
    <name type="scientific">Velocimicrobium porci</name>
    <dbReference type="NCBI Taxonomy" id="2606634"/>
    <lineage>
        <taxon>Bacteria</taxon>
        <taxon>Bacillati</taxon>
        <taxon>Bacillota</taxon>
        <taxon>Clostridia</taxon>
        <taxon>Lachnospirales</taxon>
        <taxon>Lachnospiraceae</taxon>
        <taxon>Velocimicrobium</taxon>
    </lineage>
</organism>
<reference evidence="4 5" key="1">
    <citation type="submission" date="2019-08" db="EMBL/GenBank/DDBJ databases">
        <title>In-depth cultivation of the pig gut microbiome towards novel bacterial diversity and tailored functional studies.</title>
        <authorList>
            <person name="Wylensek D."/>
            <person name="Hitch T.C.A."/>
            <person name="Clavel T."/>
        </authorList>
    </citation>
    <scope>NUCLEOTIDE SEQUENCE [LARGE SCALE GENOMIC DNA]</scope>
    <source>
        <strain evidence="4 5">WCA-693-APC-MOT-I</strain>
    </source>
</reference>
<dbReference type="InterPro" id="IPR046462">
    <property type="entry name" value="TerL_nuclease"/>
</dbReference>
<dbReference type="InterPro" id="IPR046461">
    <property type="entry name" value="TerL_ATPase"/>
</dbReference>
<keyword evidence="5" id="KW-1185">Reference proteome</keyword>
<protein>
    <submittedName>
        <fullName evidence="4">Terminase</fullName>
    </submittedName>
</protein>
<evidence type="ECO:0000259" key="2">
    <source>
        <dbReference type="Pfam" id="PF03354"/>
    </source>
</evidence>
<keyword evidence="1" id="KW-1133">Transmembrane helix</keyword>